<keyword evidence="7" id="KW-1185">Reference proteome</keyword>
<evidence type="ECO:0000256" key="5">
    <source>
        <dbReference type="ARBA" id="ARBA00023004"/>
    </source>
</evidence>
<protein>
    <recommendedName>
        <fullName evidence="8">Cysteine dioxygenase type I</fullName>
    </recommendedName>
</protein>
<name>A0ABP5CL39_9ACTN</name>
<evidence type="ECO:0000256" key="1">
    <source>
        <dbReference type="ARBA" id="ARBA00006622"/>
    </source>
</evidence>
<dbReference type="SUPFAM" id="SSF51182">
    <property type="entry name" value="RmlC-like cupins"/>
    <property type="match status" value="1"/>
</dbReference>
<dbReference type="Gene3D" id="2.60.120.10">
    <property type="entry name" value="Jelly Rolls"/>
    <property type="match status" value="1"/>
</dbReference>
<dbReference type="InterPro" id="IPR014710">
    <property type="entry name" value="RmlC-like_jellyroll"/>
</dbReference>
<evidence type="ECO:0000313" key="6">
    <source>
        <dbReference type="EMBL" id="GAA1964247.1"/>
    </source>
</evidence>
<organism evidence="6 7">
    <name type="scientific">Catenulispora subtropica</name>
    <dbReference type="NCBI Taxonomy" id="450798"/>
    <lineage>
        <taxon>Bacteria</taxon>
        <taxon>Bacillati</taxon>
        <taxon>Actinomycetota</taxon>
        <taxon>Actinomycetes</taxon>
        <taxon>Catenulisporales</taxon>
        <taxon>Catenulisporaceae</taxon>
        <taxon>Catenulispora</taxon>
    </lineage>
</organism>
<evidence type="ECO:0000256" key="3">
    <source>
        <dbReference type="ARBA" id="ARBA00022964"/>
    </source>
</evidence>
<dbReference type="PANTHER" id="PTHR12918">
    <property type="entry name" value="CYSTEINE DIOXYGENASE"/>
    <property type="match status" value="1"/>
</dbReference>
<dbReference type="Proteomes" id="UP001499854">
    <property type="component" value="Unassembled WGS sequence"/>
</dbReference>
<evidence type="ECO:0008006" key="8">
    <source>
        <dbReference type="Google" id="ProtNLM"/>
    </source>
</evidence>
<comment type="caution">
    <text evidence="6">The sequence shown here is derived from an EMBL/GenBank/DDBJ whole genome shotgun (WGS) entry which is preliminary data.</text>
</comment>
<keyword evidence="5" id="KW-0408">Iron</keyword>
<keyword evidence="2" id="KW-0479">Metal-binding</keyword>
<dbReference type="CDD" id="cd10548">
    <property type="entry name" value="cupin_CDO"/>
    <property type="match status" value="1"/>
</dbReference>
<comment type="similarity">
    <text evidence="1">Belongs to the cysteine dioxygenase family.</text>
</comment>
<dbReference type="InterPro" id="IPR011051">
    <property type="entry name" value="RmlC_Cupin_sf"/>
</dbReference>
<proteinExistence type="inferred from homology"/>
<reference evidence="7" key="1">
    <citation type="journal article" date="2019" name="Int. J. Syst. Evol. Microbiol.">
        <title>The Global Catalogue of Microorganisms (GCM) 10K type strain sequencing project: providing services to taxonomists for standard genome sequencing and annotation.</title>
        <authorList>
            <consortium name="The Broad Institute Genomics Platform"/>
            <consortium name="The Broad Institute Genome Sequencing Center for Infectious Disease"/>
            <person name="Wu L."/>
            <person name="Ma J."/>
        </authorList>
    </citation>
    <scope>NUCLEOTIDE SEQUENCE [LARGE SCALE GENOMIC DNA]</scope>
    <source>
        <strain evidence="7">JCM 16013</strain>
    </source>
</reference>
<dbReference type="PANTHER" id="PTHR12918:SF1">
    <property type="entry name" value="CYSTEINE DIOXYGENASE TYPE 1"/>
    <property type="match status" value="1"/>
</dbReference>
<evidence type="ECO:0000256" key="2">
    <source>
        <dbReference type="ARBA" id="ARBA00022723"/>
    </source>
</evidence>
<gene>
    <name evidence="6" type="ORF">GCM10009838_21910</name>
</gene>
<dbReference type="InterPro" id="IPR010300">
    <property type="entry name" value="CDO_1"/>
</dbReference>
<evidence type="ECO:0000256" key="4">
    <source>
        <dbReference type="ARBA" id="ARBA00023002"/>
    </source>
</evidence>
<sequence length="214" mass="23495">MKHDGMKREGMKQDGGLGSHLDTFLSDLDRYAAIGVLTPQTTADTLRRYLEAGLIVPDDLCEGDEGGYTQRLLYAGPTHSVVALTWLPDQRTPIHDHVAWCVAGVVEGAEVDESFRLWRLAGSGRKVLVPTGRTTCTPGRVQFLVPPDEDIHRVSNGGTGRAVSLHVYGADISVNGNSSINRVFGQEVVEQPPPGARIVSWRNPDDWGWRRRTV</sequence>
<keyword evidence="4" id="KW-0560">Oxidoreductase</keyword>
<dbReference type="Pfam" id="PF05995">
    <property type="entry name" value="CDO_I"/>
    <property type="match status" value="1"/>
</dbReference>
<dbReference type="EMBL" id="BAAAQM010000009">
    <property type="protein sequence ID" value="GAA1964247.1"/>
    <property type="molecule type" value="Genomic_DNA"/>
</dbReference>
<keyword evidence="3" id="KW-0223">Dioxygenase</keyword>
<evidence type="ECO:0000313" key="7">
    <source>
        <dbReference type="Proteomes" id="UP001499854"/>
    </source>
</evidence>
<accession>A0ABP5CL39</accession>